<evidence type="ECO:0000313" key="5">
    <source>
        <dbReference type="EMBL" id="PRW60766.1"/>
    </source>
</evidence>
<evidence type="ECO:0000313" key="6">
    <source>
        <dbReference type="Proteomes" id="UP000239899"/>
    </source>
</evidence>
<dbReference type="Gene3D" id="3.40.50.1820">
    <property type="entry name" value="alpha/beta hydrolase"/>
    <property type="match status" value="1"/>
</dbReference>
<protein>
    <submittedName>
        <fullName evidence="5">Alpha beta-hydrolase</fullName>
    </submittedName>
</protein>
<dbReference type="InterPro" id="IPR050678">
    <property type="entry name" value="DNA_Partitioning_ATPase"/>
</dbReference>
<evidence type="ECO:0000259" key="4">
    <source>
        <dbReference type="Pfam" id="PF12697"/>
    </source>
</evidence>
<keyword evidence="6" id="KW-1185">Reference proteome</keyword>
<evidence type="ECO:0000256" key="1">
    <source>
        <dbReference type="SAM" id="Coils"/>
    </source>
</evidence>
<feature type="domain" description="CobQ/CobB/MinD/ParA nucleotide binding" evidence="3">
    <location>
        <begin position="145"/>
        <end position="255"/>
    </location>
</feature>
<feature type="compositionally biased region" description="Acidic residues" evidence="2">
    <location>
        <begin position="196"/>
        <end position="205"/>
    </location>
</feature>
<feature type="domain" description="AB hydrolase-1" evidence="4">
    <location>
        <begin position="576"/>
        <end position="832"/>
    </location>
</feature>
<dbReference type="Pfam" id="PF01656">
    <property type="entry name" value="CbiA"/>
    <property type="match status" value="1"/>
</dbReference>
<dbReference type="PANTHER" id="PTHR13696:SF99">
    <property type="entry name" value="COBYRINIC ACID AC-DIAMIDE SYNTHASE"/>
    <property type="match status" value="1"/>
</dbReference>
<proteinExistence type="predicted"/>
<dbReference type="GO" id="GO:0016787">
    <property type="term" value="F:hydrolase activity"/>
    <property type="evidence" value="ECO:0007669"/>
    <property type="project" value="UniProtKB-KW"/>
</dbReference>
<dbReference type="Gene3D" id="3.40.50.300">
    <property type="entry name" value="P-loop containing nucleotide triphosphate hydrolases"/>
    <property type="match status" value="1"/>
</dbReference>
<feature type="region of interest" description="Disordered" evidence="2">
    <location>
        <begin position="186"/>
        <end position="206"/>
    </location>
</feature>
<dbReference type="InterPro" id="IPR027417">
    <property type="entry name" value="P-loop_NTPase"/>
</dbReference>
<dbReference type="CDD" id="cd02042">
    <property type="entry name" value="ParAB_family"/>
    <property type="match status" value="1"/>
</dbReference>
<dbReference type="SUPFAM" id="SSF52540">
    <property type="entry name" value="P-loop containing nucleoside triphosphate hydrolases"/>
    <property type="match status" value="1"/>
</dbReference>
<dbReference type="OrthoDB" id="574904at2759"/>
<dbReference type="InterPro" id="IPR029058">
    <property type="entry name" value="AB_hydrolase_fold"/>
</dbReference>
<dbReference type="InterPro" id="IPR002586">
    <property type="entry name" value="CobQ/CobB/MinD/ParA_Nub-bd_dom"/>
</dbReference>
<dbReference type="STRING" id="3076.A0A2P6U378"/>
<evidence type="ECO:0000256" key="2">
    <source>
        <dbReference type="SAM" id="MobiDB-lite"/>
    </source>
</evidence>
<gene>
    <name evidence="5" type="ORF">C2E21_1011</name>
</gene>
<reference evidence="5 6" key="1">
    <citation type="journal article" date="2018" name="Plant J.">
        <title>Genome sequences of Chlorella sorokiniana UTEX 1602 and Micractinium conductrix SAG 241.80: implications to maltose excretion by a green alga.</title>
        <authorList>
            <person name="Arriola M.B."/>
            <person name="Velmurugan N."/>
            <person name="Zhang Y."/>
            <person name="Plunkett M.H."/>
            <person name="Hondzo H."/>
            <person name="Barney B.M."/>
        </authorList>
    </citation>
    <scope>NUCLEOTIDE SEQUENCE [LARGE SCALE GENOMIC DNA]</scope>
    <source>
        <strain evidence="6">UTEX 1602</strain>
    </source>
</reference>
<organism evidence="5 6">
    <name type="scientific">Chlorella sorokiniana</name>
    <name type="common">Freshwater green alga</name>
    <dbReference type="NCBI Taxonomy" id="3076"/>
    <lineage>
        <taxon>Eukaryota</taxon>
        <taxon>Viridiplantae</taxon>
        <taxon>Chlorophyta</taxon>
        <taxon>core chlorophytes</taxon>
        <taxon>Trebouxiophyceae</taxon>
        <taxon>Chlorellales</taxon>
        <taxon>Chlorellaceae</taxon>
        <taxon>Chlorella clade</taxon>
        <taxon>Chlorella</taxon>
    </lineage>
</organism>
<comment type="caution">
    <text evidence="5">The sequence shown here is derived from an EMBL/GenBank/DDBJ whole genome shotgun (WGS) entry which is preliminary data.</text>
</comment>
<feature type="region of interest" description="Disordered" evidence="2">
    <location>
        <begin position="105"/>
        <end position="134"/>
    </location>
</feature>
<dbReference type="InterPro" id="IPR000073">
    <property type="entry name" value="AB_hydrolase_1"/>
</dbReference>
<evidence type="ECO:0000259" key="3">
    <source>
        <dbReference type="Pfam" id="PF01656"/>
    </source>
</evidence>
<dbReference type="Proteomes" id="UP000239899">
    <property type="component" value="Unassembled WGS sequence"/>
</dbReference>
<dbReference type="Pfam" id="PF12697">
    <property type="entry name" value="Abhydrolase_6"/>
    <property type="match status" value="1"/>
</dbReference>
<name>A0A2P6U378_CHLSO</name>
<feature type="region of interest" description="Disordered" evidence="2">
    <location>
        <begin position="554"/>
        <end position="579"/>
    </location>
</feature>
<dbReference type="SUPFAM" id="SSF53474">
    <property type="entry name" value="alpha/beta-Hydrolases"/>
    <property type="match status" value="1"/>
</dbReference>
<dbReference type="PANTHER" id="PTHR13696">
    <property type="entry name" value="P-LOOP CONTAINING NUCLEOSIDE TRIPHOSPHATE HYDROLASE"/>
    <property type="match status" value="1"/>
</dbReference>
<feature type="coiled-coil region" evidence="1">
    <location>
        <begin position="520"/>
        <end position="554"/>
    </location>
</feature>
<sequence length="845" mass="90782">MDDLEAAIFTCDLRMLQELLAAAPEAAVASSAEAVLELLTAAPGAALLLTAAEWQAVPGGDSCLASALPAVLLRSETEAGWLVARLPESDRLRLQAAAAALRPAQRIRRSSADREGAMSSRRRSEAGPSQAQGSGDDVMILGVFMHKGGVGKTTFIGMLGAMLAKLGLTVILVDADPQGSLTSFFAESSPKLPEEPSFDEEESEEDKAAAAAAAAAAEEVDLEAMLSFGGRLVLPSLPSDRLRRTDAMSADILHGIRKWCEDKDDLLSVLKKTVRNEDFVARPTPVNVSDYEGRLMLLPGNPRLSDFAHDLERNENTTLATEFFGSFGLAMRNMAKSVGAQFVIVDLGPHNDILHKVVISSCNAVQGVLDACHYTAYSLYNMLHTDLPKWIKWFKDFAPAHSTGPYAYSQHFPRLLPFLGWGYEMKKSYVQWSSSNFFETMRQTIAGEAEEEDTDPLPPEVEALYVPVHGGGRKPPSMLVPFVKHLQYLAVAEECGRSIFDLSDKNLHNYYKSSVQELDIEKLNKEMGYVDERIRKLARNVDLLRRALAQQRQAQLEAKKGKGKKRPRDGASGSGGGGSSSGLFAPFVQQLIDAAAAAAGRPVEALVINLPGHGGSRDLPLPPPHTVKAARDDVLALLRQQLGDVQAPAALLGHSFGAKVSLSIVAQLAEQGAPLPKQVWVIDAAAGLTDPASFAMLSACLRSLEAVQQPAESLETFMRAAADAGLPESAQQYMASRCERDPADPTRFRTSFPPLLPPCWMTTAEKLHCIFGSESTILDGCPEEKARYEAAIAAKRAAGGGASTGPEPVQYWTVPEAAHFVPWTHPAELAAAIAPVLAPALQAGA</sequence>
<keyword evidence="1" id="KW-0175">Coiled coil</keyword>
<accession>A0A2P6U378</accession>
<dbReference type="AlphaFoldDB" id="A0A2P6U378"/>
<dbReference type="EMBL" id="LHPG02000002">
    <property type="protein sequence ID" value="PRW60766.1"/>
    <property type="molecule type" value="Genomic_DNA"/>
</dbReference>